<dbReference type="PROSITE" id="PS00018">
    <property type="entry name" value="EF_HAND_1"/>
    <property type="match status" value="2"/>
</dbReference>
<dbReference type="SUPFAM" id="SSF63446">
    <property type="entry name" value="Type I dockerin domain"/>
    <property type="match status" value="1"/>
</dbReference>
<evidence type="ECO:0000259" key="2">
    <source>
        <dbReference type="PROSITE" id="PS51766"/>
    </source>
</evidence>
<dbReference type="Pfam" id="PF13519">
    <property type="entry name" value="VWA_2"/>
    <property type="match status" value="1"/>
</dbReference>
<protein>
    <submittedName>
        <fullName evidence="3">VWA domain-containing protein</fullName>
    </submittedName>
</protein>
<evidence type="ECO:0000256" key="1">
    <source>
        <dbReference type="SAM" id="SignalP"/>
    </source>
</evidence>
<dbReference type="EMBL" id="CP071091">
    <property type="protein sequence ID" value="QSQ16877.1"/>
    <property type="molecule type" value="Genomic_DNA"/>
</dbReference>
<dbReference type="PROSITE" id="PS51766">
    <property type="entry name" value="DOCKERIN"/>
    <property type="match status" value="1"/>
</dbReference>
<accession>A0ABX7NDH8</accession>
<name>A0ABX7NDH8_9BACT</name>
<feature type="signal peptide" evidence="1">
    <location>
        <begin position="1"/>
        <end position="31"/>
    </location>
</feature>
<keyword evidence="4" id="KW-1185">Reference proteome</keyword>
<dbReference type="RefSeq" id="WP_206718513.1">
    <property type="nucleotide sequence ID" value="NZ_CP071091.1"/>
</dbReference>
<dbReference type="SUPFAM" id="SSF53300">
    <property type="entry name" value="vWA-like"/>
    <property type="match status" value="1"/>
</dbReference>
<dbReference type="InterPro" id="IPR018247">
    <property type="entry name" value="EF_Hand_1_Ca_BS"/>
</dbReference>
<evidence type="ECO:0000313" key="3">
    <source>
        <dbReference type="EMBL" id="QSQ16877.1"/>
    </source>
</evidence>
<feature type="chain" id="PRO_5047231271" evidence="1">
    <location>
        <begin position="32"/>
        <end position="321"/>
    </location>
</feature>
<dbReference type="InterPro" id="IPR036439">
    <property type="entry name" value="Dockerin_dom_sf"/>
</dbReference>
<dbReference type="InterPro" id="IPR036465">
    <property type="entry name" value="vWFA_dom_sf"/>
</dbReference>
<gene>
    <name evidence="3" type="ORF">JY572_12855</name>
</gene>
<dbReference type="Pfam" id="PF00404">
    <property type="entry name" value="Dockerin_1"/>
    <property type="match status" value="1"/>
</dbReference>
<keyword evidence="1" id="KW-0732">Signal</keyword>
<evidence type="ECO:0000313" key="4">
    <source>
        <dbReference type="Proteomes" id="UP000663090"/>
    </source>
</evidence>
<reference evidence="3 4" key="1">
    <citation type="submission" date="2021-02" db="EMBL/GenBank/DDBJ databases">
        <title>De Novo genome assembly of isolated myxobacteria.</title>
        <authorList>
            <person name="Stevens D.C."/>
        </authorList>
    </citation>
    <scope>NUCLEOTIDE SEQUENCE [LARGE SCALE GENOMIC DNA]</scope>
    <source>
        <strain evidence="3 4">SCHIC003</strain>
    </source>
</reference>
<dbReference type="InterPro" id="IPR002035">
    <property type="entry name" value="VWF_A"/>
</dbReference>
<dbReference type="InterPro" id="IPR002105">
    <property type="entry name" value="Dockerin_1_rpt"/>
</dbReference>
<dbReference type="InterPro" id="IPR016134">
    <property type="entry name" value="Dockerin_dom"/>
</dbReference>
<dbReference type="Gene3D" id="1.10.1330.10">
    <property type="entry name" value="Dockerin domain"/>
    <property type="match status" value="1"/>
</dbReference>
<proteinExistence type="predicted"/>
<organism evidence="3 4">
    <name type="scientific">Myxococcus landrumensis</name>
    <dbReference type="NCBI Taxonomy" id="2813577"/>
    <lineage>
        <taxon>Bacteria</taxon>
        <taxon>Pseudomonadati</taxon>
        <taxon>Myxococcota</taxon>
        <taxon>Myxococcia</taxon>
        <taxon>Myxococcales</taxon>
        <taxon>Cystobacterineae</taxon>
        <taxon>Myxococcaceae</taxon>
        <taxon>Myxococcus</taxon>
    </lineage>
</organism>
<feature type="domain" description="Dockerin" evidence="2">
    <location>
        <begin position="246"/>
        <end position="311"/>
    </location>
</feature>
<sequence length="321" mass="34882">MLSRTLTRYGSRILASACFALCLLSGTAAQAFTEEHVVILIDRSGSMRTTRASGLTRFEEALTRGRDFVQMPNVLPRQFSVWTFEGSTYRREQGFRDGATTLTTLGGLSAGVGTTPLALAVCDAADELLQFAPGVDARKVVHLISDGEENSTPETTMCYGHSSATKYPDLEEGSWQWKVRNMLKTGDPLRDSPNPFQLVFDADVFYNHIALVPATAEPGEPPFLALLRGMAKDSGGKYTPIDDARPLPIPGDTDANGCVDSKDYNFLLANYGMSVPPADPRADLNGDGVVDFTDFAILKRNLGRGCPTTPKPLVPVREVRE</sequence>
<dbReference type="Gene3D" id="3.40.50.410">
    <property type="entry name" value="von Willebrand factor, type A domain"/>
    <property type="match status" value="1"/>
</dbReference>
<dbReference type="Proteomes" id="UP000663090">
    <property type="component" value="Chromosome"/>
</dbReference>
<dbReference type="CDD" id="cd14256">
    <property type="entry name" value="Dockerin_I"/>
    <property type="match status" value="1"/>
</dbReference>